<dbReference type="InterPro" id="IPR049469">
    <property type="entry name" value="RRP40_KH-I"/>
</dbReference>
<dbReference type="Pfam" id="PF15985">
    <property type="entry name" value="KH_6"/>
    <property type="match status" value="1"/>
</dbReference>
<comment type="similarity">
    <text evidence="3">Belongs to the RRP40 family.</text>
</comment>
<evidence type="ECO:0000256" key="4">
    <source>
        <dbReference type="ARBA" id="ARBA00022490"/>
    </source>
</evidence>
<keyword evidence="12" id="KW-1185">Reference proteome</keyword>
<accession>A0ABM1BTG9</accession>
<dbReference type="Gene3D" id="2.40.50.100">
    <property type="match status" value="1"/>
</dbReference>
<dbReference type="InterPro" id="IPR012340">
    <property type="entry name" value="NA-bd_OB-fold"/>
</dbReference>
<dbReference type="InterPro" id="IPR026699">
    <property type="entry name" value="Exosome_RNA_bind1/RRP40/RRP4"/>
</dbReference>
<evidence type="ECO:0000256" key="2">
    <source>
        <dbReference type="ARBA" id="ARBA00004604"/>
    </source>
</evidence>
<evidence type="ECO:0000259" key="11">
    <source>
        <dbReference type="Pfam" id="PF18311"/>
    </source>
</evidence>
<comment type="subcellular location">
    <subcellularLocation>
        <location evidence="1">Cytoplasm</location>
    </subcellularLocation>
    <subcellularLocation>
        <location evidence="2">Nucleus</location>
        <location evidence="2">Nucleolus</location>
    </subcellularLocation>
</comment>
<proteinExistence type="inferred from homology"/>
<dbReference type="RefSeq" id="XP_013788353.1">
    <property type="nucleotide sequence ID" value="XM_013932899.2"/>
</dbReference>
<dbReference type="Pfam" id="PF18311">
    <property type="entry name" value="Rrp40_N"/>
    <property type="match status" value="1"/>
</dbReference>
<evidence type="ECO:0000313" key="13">
    <source>
        <dbReference type="RefSeq" id="XP_013788353.1"/>
    </source>
</evidence>
<dbReference type="PANTHER" id="PTHR21321:SF1">
    <property type="entry name" value="EXOSOME COMPLEX COMPONENT RRP40"/>
    <property type="match status" value="1"/>
</dbReference>
<dbReference type="Gene3D" id="3.30.1370.10">
    <property type="entry name" value="K Homology domain, type 1"/>
    <property type="match status" value="1"/>
</dbReference>
<dbReference type="InterPro" id="IPR036612">
    <property type="entry name" value="KH_dom_type_1_sf"/>
</dbReference>
<feature type="domain" description="Exosome complex exonuclease Rrp40 N-terminal" evidence="11">
    <location>
        <begin position="31"/>
        <end position="67"/>
    </location>
</feature>
<evidence type="ECO:0000256" key="3">
    <source>
        <dbReference type="ARBA" id="ARBA00007841"/>
    </source>
</evidence>
<dbReference type="PANTHER" id="PTHR21321">
    <property type="entry name" value="PNAS-3 RELATED"/>
    <property type="match status" value="1"/>
</dbReference>
<evidence type="ECO:0000256" key="9">
    <source>
        <dbReference type="ARBA" id="ARBA00030615"/>
    </source>
</evidence>
<organism evidence="12 13">
    <name type="scientific">Limulus polyphemus</name>
    <name type="common">Atlantic horseshoe crab</name>
    <dbReference type="NCBI Taxonomy" id="6850"/>
    <lineage>
        <taxon>Eukaryota</taxon>
        <taxon>Metazoa</taxon>
        <taxon>Ecdysozoa</taxon>
        <taxon>Arthropoda</taxon>
        <taxon>Chelicerata</taxon>
        <taxon>Merostomata</taxon>
        <taxon>Xiphosura</taxon>
        <taxon>Limulidae</taxon>
        <taxon>Limulus</taxon>
    </lineage>
</organism>
<reference evidence="13" key="1">
    <citation type="submission" date="2025-08" db="UniProtKB">
        <authorList>
            <consortium name="RefSeq"/>
        </authorList>
    </citation>
    <scope>IDENTIFICATION</scope>
    <source>
        <tissue evidence="13">Muscle</tissue>
    </source>
</reference>
<dbReference type="Proteomes" id="UP000694941">
    <property type="component" value="Unplaced"/>
</dbReference>
<dbReference type="CDD" id="cd05790">
    <property type="entry name" value="S1_Rrp40"/>
    <property type="match status" value="1"/>
</dbReference>
<evidence type="ECO:0000256" key="1">
    <source>
        <dbReference type="ARBA" id="ARBA00004496"/>
    </source>
</evidence>
<dbReference type="InterPro" id="IPR041054">
    <property type="entry name" value="Rrp40_N_euk"/>
</dbReference>
<keyword evidence="8" id="KW-0539">Nucleus</keyword>
<dbReference type="Pfam" id="PF21262">
    <property type="entry name" value="RRP40_S1"/>
    <property type="match status" value="1"/>
</dbReference>
<evidence type="ECO:0000259" key="10">
    <source>
        <dbReference type="Pfam" id="PF15985"/>
    </source>
</evidence>
<protein>
    <recommendedName>
        <fullName evidence="9">Ribosomal RNA-processing protein 40</fullName>
    </recommendedName>
</protein>
<keyword evidence="7" id="KW-0694">RNA-binding</keyword>
<dbReference type="SUPFAM" id="SSF54791">
    <property type="entry name" value="Eukaryotic type KH-domain (KH-domain type I)"/>
    <property type="match status" value="1"/>
</dbReference>
<evidence type="ECO:0000256" key="5">
    <source>
        <dbReference type="ARBA" id="ARBA00022552"/>
    </source>
</evidence>
<dbReference type="CDD" id="cd22526">
    <property type="entry name" value="KH-I_Rrp40"/>
    <property type="match status" value="1"/>
</dbReference>
<evidence type="ECO:0000256" key="6">
    <source>
        <dbReference type="ARBA" id="ARBA00022835"/>
    </source>
</evidence>
<keyword evidence="5" id="KW-0698">rRNA processing</keyword>
<name>A0ABM1BTG9_LIMPO</name>
<evidence type="ECO:0000256" key="8">
    <source>
        <dbReference type="ARBA" id="ARBA00023242"/>
    </source>
</evidence>
<feature type="domain" description="K Homology" evidence="10">
    <location>
        <begin position="156"/>
        <end position="203"/>
    </location>
</feature>
<dbReference type="Gene3D" id="2.40.50.140">
    <property type="entry name" value="Nucleic acid-binding proteins"/>
    <property type="match status" value="1"/>
</dbReference>
<dbReference type="InterPro" id="IPR004088">
    <property type="entry name" value="KH_dom_type_1"/>
</dbReference>
<keyword evidence="4" id="KW-0963">Cytoplasm</keyword>
<dbReference type="InterPro" id="IPR037319">
    <property type="entry name" value="Rrp40_S1"/>
</dbReference>
<evidence type="ECO:0000313" key="12">
    <source>
        <dbReference type="Proteomes" id="UP000694941"/>
    </source>
</evidence>
<dbReference type="GeneID" id="106472272"/>
<sequence length="245" mass="26717">MANRLNCRVVLPGESISNFISGLVSDNFKTVLGPGLQRHSDEIVVTKCGILKYKKPNLVWVESHEKRYVPVRGEYVIGIITTKGSEVVRADIGAGDSAVLSLLSFEGATKRNKPNLQVGDLVYARVLVASKDMEPELVCVNSHGKSGELGVLPSSGFLFTVPLNLVRKILCPSCPLLKTLGERIPYEITAGANGRVWINANTIQNTLLVYNAISFAEHMTPEEVNIMCSEILHGNQEATLVTMLK</sequence>
<evidence type="ECO:0000256" key="7">
    <source>
        <dbReference type="ARBA" id="ARBA00022884"/>
    </source>
</evidence>
<gene>
    <name evidence="13" type="primary">LOC106472272</name>
</gene>
<keyword evidence="6" id="KW-0271">Exosome</keyword>
<dbReference type="SUPFAM" id="SSF50249">
    <property type="entry name" value="Nucleic acid-binding proteins"/>
    <property type="match status" value="1"/>
</dbReference>
<dbReference type="SUPFAM" id="SSF110324">
    <property type="entry name" value="Ribosomal L27 protein-like"/>
    <property type="match status" value="1"/>
</dbReference>